<dbReference type="PANTHER" id="PTHR14136">
    <property type="entry name" value="BTB_POZ DOMAIN-CONTAINING PROTEIN KCTD9"/>
    <property type="match status" value="1"/>
</dbReference>
<dbReference type="Proteomes" id="UP000317303">
    <property type="component" value="Unassembled WGS sequence"/>
</dbReference>
<name>A0A660C776_9PSEU</name>
<dbReference type="PANTHER" id="PTHR14136:SF17">
    <property type="entry name" value="BTB_POZ DOMAIN-CONTAINING PROTEIN KCTD9"/>
    <property type="match status" value="1"/>
</dbReference>
<proteinExistence type="predicted"/>
<evidence type="ECO:0000313" key="1">
    <source>
        <dbReference type="EMBL" id="TWH19378.1"/>
    </source>
</evidence>
<gene>
    <name evidence="1" type="ORF">JD82_01201</name>
</gene>
<dbReference type="Gene3D" id="2.160.20.80">
    <property type="entry name" value="E3 ubiquitin-protein ligase SopA"/>
    <property type="match status" value="1"/>
</dbReference>
<organism evidence="1 2">
    <name type="scientific">Prauserella rugosa</name>
    <dbReference type="NCBI Taxonomy" id="43354"/>
    <lineage>
        <taxon>Bacteria</taxon>
        <taxon>Bacillati</taxon>
        <taxon>Actinomycetota</taxon>
        <taxon>Actinomycetes</taxon>
        <taxon>Pseudonocardiales</taxon>
        <taxon>Pseudonocardiaceae</taxon>
        <taxon>Prauserella</taxon>
    </lineage>
</organism>
<dbReference type="AlphaFoldDB" id="A0A660C776"/>
<accession>A0A660C776</accession>
<dbReference type="EMBL" id="VLJV01000001">
    <property type="protein sequence ID" value="TWH19378.1"/>
    <property type="molecule type" value="Genomic_DNA"/>
</dbReference>
<dbReference type="InterPro" id="IPR051082">
    <property type="entry name" value="Pentapeptide-BTB/POZ_domain"/>
</dbReference>
<dbReference type="Pfam" id="PF00805">
    <property type="entry name" value="Pentapeptide"/>
    <property type="match status" value="1"/>
</dbReference>
<dbReference type="SUPFAM" id="SSF141571">
    <property type="entry name" value="Pentapeptide repeat-like"/>
    <property type="match status" value="1"/>
</dbReference>
<comment type="caution">
    <text evidence="1">The sequence shown here is derived from an EMBL/GenBank/DDBJ whole genome shotgun (WGS) entry which is preliminary data.</text>
</comment>
<reference evidence="1 2" key="1">
    <citation type="submission" date="2019-07" db="EMBL/GenBank/DDBJ databases">
        <title>R&amp;d 2014.</title>
        <authorList>
            <person name="Klenk H.-P."/>
        </authorList>
    </citation>
    <scope>NUCLEOTIDE SEQUENCE [LARGE SCALE GENOMIC DNA]</scope>
    <source>
        <strain evidence="1 2">DSM 43194</strain>
    </source>
</reference>
<protein>
    <submittedName>
        <fullName evidence="1">Pentapeptide repeat protein</fullName>
    </submittedName>
</protein>
<dbReference type="InterPro" id="IPR001646">
    <property type="entry name" value="5peptide_repeat"/>
</dbReference>
<dbReference type="RefSeq" id="WP_246134710.1">
    <property type="nucleotide sequence ID" value="NZ_JOIJ01000002.1"/>
</dbReference>
<sequence length="274" mass="29382">MSHGSSTPDTGFRERLRADCGRCYGLCCAAPGFVASADFALTKPPGTPCPNLRADSWCGVHETLRERGFAGCVVYDCFGAGQAVAEREGADWRRDDAARRRMFSAYPVLRDLHELLYYLHEARNLADAAPVHAELDTMIAETERLADRDLDTVAVMSTGEHWAEANAVLTRASTWARGGYPGRDLRGADLVGADLAGDALAGANLRGALLLGADLRGADLTRADVTGADLRGADLSGAWLAETLFLTQSHVDAARGDARTRLPGWARVPAHWSS</sequence>
<evidence type="ECO:0000313" key="2">
    <source>
        <dbReference type="Proteomes" id="UP000317303"/>
    </source>
</evidence>
<keyword evidence="2" id="KW-1185">Reference proteome</keyword>